<sequence length="547" mass="63307">MPTEKTPPPVLPDFYYLNNFLTLIEYVAQQYTDLLNENEKAWIDCFQMLPRDGKALTVRLLSRRGIWFREDKLKYSEIKDLSATLAELERVGFVSLSNQPATEVACDLLTKPELVNLLSDCPLKKQEKKQVFVDYALETKPTLTLPFQCIALHHQEIMPVFLLLFFGNAHQDLSQFVLSDLGIHQYEDVEISKAYRLFRQRKHITDWLSLSELSEQLWLATTAKDIPCILGIASSVQASTAFETIEWQPMERKRQRLLTRIGRELERQSQLDDAVLFYQQSALPPARERLARIYTKQNRLALAADIVKDMLESPVDEDEQETAGRIARQLAKKTEINAPEKIKAAFESETVSLSIGRSVELTVAEYYQSQGWQAWYSENLLLNAVFGLTFWDIIFSPVEGAFLNPFQRSPRDMYHESFSSTRKDMLESRFRQITQHGLDYIFGVYKEKHGTSNDWVNWHYVTEELLSAAINSLSSAQWVGCFRRLLFDLRANRKGHPDLFMVKEGKPCFIEVKGPGDSLQYHQIRWLNYFDHLGIECKVVYVESATQ</sequence>
<evidence type="ECO:0000256" key="8">
    <source>
        <dbReference type="ARBA" id="ARBA00022801"/>
    </source>
</evidence>
<evidence type="ECO:0000256" key="10">
    <source>
        <dbReference type="ARBA" id="ARBA00023211"/>
    </source>
</evidence>
<accession>A0A4Q0Z0I2</accession>
<comment type="cofactor">
    <cofactor evidence="2">
        <name>Mn(2+)</name>
        <dbReference type="ChEBI" id="CHEBI:29035"/>
    </cofactor>
</comment>
<dbReference type="GO" id="GO:0004528">
    <property type="term" value="F:phosphodiesterase I activity"/>
    <property type="evidence" value="ECO:0007669"/>
    <property type="project" value="UniProtKB-EC"/>
</dbReference>
<evidence type="ECO:0000313" key="12">
    <source>
        <dbReference type="EMBL" id="RXJ74921.1"/>
    </source>
</evidence>
<dbReference type="EC" id="3.1.4.1" evidence="5"/>
<dbReference type="Gene3D" id="3.40.1350.10">
    <property type="match status" value="1"/>
</dbReference>
<keyword evidence="9" id="KW-0460">Magnesium</keyword>
<keyword evidence="10" id="KW-0464">Manganese</keyword>
<dbReference type="EMBL" id="PEIB01000001">
    <property type="protein sequence ID" value="RXJ74921.1"/>
    <property type="molecule type" value="Genomic_DNA"/>
</dbReference>
<dbReference type="GO" id="GO:0036297">
    <property type="term" value="P:interstrand cross-link repair"/>
    <property type="evidence" value="ECO:0007669"/>
    <property type="project" value="InterPro"/>
</dbReference>
<feature type="domain" description="VRR-NUC" evidence="11">
    <location>
        <begin position="433"/>
        <end position="544"/>
    </location>
</feature>
<comment type="similarity">
    <text evidence="4">Belongs to the FAN1 family.</text>
</comment>
<comment type="caution">
    <text evidence="12">The sequence shown here is derived from an EMBL/GenBank/DDBJ whole genome shotgun (WGS) entry which is preliminary data.</text>
</comment>
<evidence type="ECO:0000256" key="1">
    <source>
        <dbReference type="ARBA" id="ARBA00000983"/>
    </source>
</evidence>
<comment type="catalytic activity">
    <reaction evidence="1">
        <text>Hydrolytically removes 5'-nucleotides successively from the 3'-hydroxy termini of 3'-hydroxy-terminated oligonucleotides.</text>
        <dbReference type="EC" id="3.1.4.1"/>
    </reaction>
</comment>
<dbReference type="GO" id="GO:0003676">
    <property type="term" value="F:nucleic acid binding"/>
    <property type="evidence" value="ECO:0007669"/>
    <property type="project" value="InterPro"/>
</dbReference>
<dbReference type="SMART" id="SM00990">
    <property type="entry name" value="VRR_NUC"/>
    <property type="match status" value="1"/>
</dbReference>
<reference evidence="12 13" key="1">
    <citation type="submission" date="2017-10" db="EMBL/GenBank/DDBJ databases">
        <title>Nyctiphanis sp. nov., isolated from the stomach of the euphausiid Nyctiphanes simplex (Hansen, 1911) in the Gulf of California.</title>
        <authorList>
            <person name="Gomez-Gil B."/>
            <person name="Aguilar-Mendez M."/>
            <person name="Lopez-Cortes A."/>
            <person name="Gomez-Gutierrez J."/>
            <person name="Roque A."/>
            <person name="Lang E."/>
            <person name="Gonzalez-Castillo A."/>
        </authorList>
    </citation>
    <scope>NUCLEOTIDE SEQUENCE [LARGE SCALE GENOMIC DNA]</scope>
    <source>
        <strain evidence="12 13">CAIM 600</strain>
    </source>
</reference>
<evidence type="ECO:0000313" key="13">
    <source>
        <dbReference type="Proteomes" id="UP000290287"/>
    </source>
</evidence>
<evidence type="ECO:0000259" key="11">
    <source>
        <dbReference type="SMART" id="SM00990"/>
    </source>
</evidence>
<keyword evidence="6" id="KW-0540">Nuclease</keyword>
<evidence type="ECO:0000256" key="7">
    <source>
        <dbReference type="ARBA" id="ARBA00022723"/>
    </source>
</evidence>
<keyword evidence="7" id="KW-0479">Metal-binding</keyword>
<evidence type="ECO:0000256" key="3">
    <source>
        <dbReference type="ARBA" id="ARBA00001946"/>
    </source>
</evidence>
<dbReference type="InterPro" id="IPR049125">
    <property type="entry name" value="FAN1-like_WH"/>
</dbReference>
<dbReference type="PANTHER" id="PTHR15749:SF4">
    <property type="entry name" value="FANCONI-ASSOCIATED NUCLEASE 1"/>
    <property type="match status" value="1"/>
</dbReference>
<dbReference type="OrthoDB" id="9803913at2"/>
<dbReference type="AlphaFoldDB" id="A0A4Q0Z0I2"/>
<dbReference type="Pfam" id="PF21315">
    <property type="entry name" value="FAN1_HTH"/>
    <property type="match status" value="1"/>
</dbReference>
<evidence type="ECO:0000256" key="4">
    <source>
        <dbReference type="ARBA" id="ARBA00005533"/>
    </source>
</evidence>
<dbReference type="Pfam" id="PF08774">
    <property type="entry name" value="VRR_NUC"/>
    <property type="match status" value="1"/>
</dbReference>
<name>A0A4Q0Z0I2_9GAMM</name>
<dbReference type="PANTHER" id="PTHR15749">
    <property type="entry name" value="FANCONI-ASSOCIATED NUCLEASE 1"/>
    <property type="match status" value="1"/>
</dbReference>
<gene>
    <name evidence="12" type="ORF">CS022_01680</name>
</gene>
<keyword evidence="13" id="KW-1185">Reference proteome</keyword>
<organism evidence="12 13">
    <name type="scientific">Veronia nyctiphanis</name>
    <dbReference type="NCBI Taxonomy" id="1278244"/>
    <lineage>
        <taxon>Bacteria</taxon>
        <taxon>Pseudomonadati</taxon>
        <taxon>Pseudomonadota</taxon>
        <taxon>Gammaproteobacteria</taxon>
        <taxon>Vibrionales</taxon>
        <taxon>Vibrionaceae</taxon>
        <taxon>Veronia</taxon>
    </lineage>
</organism>
<proteinExistence type="inferred from homology"/>
<protein>
    <recommendedName>
        <fullName evidence="5">phosphodiesterase I</fullName>
        <ecNumber evidence="5">3.1.4.1</ecNumber>
    </recommendedName>
</protein>
<evidence type="ECO:0000256" key="9">
    <source>
        <dbReference type="ARBA" id="ARBA00022842"/>
    </source>
</evidence>
<dbReference type="InterPro" id="IPR014883">
    <property type="entry name" value="VRR_NUC"/>
</dbReference>
<dbReference type="RefSeq" id="WP_129120809.1">
    <property type="nucleotide sequence ID" value="NZ_PEIB01000001.1"/>
</dbReference>
<evidence type="ECO:0000256" key="5">
    <source>
        <dbReference type="ARBA" id="ARBA00012029"/>
    </source>
</evidence>
<evidence type="ECO:0000256" key="2">
    <source>
        <dbReference type="ARBA" id="ARBA00001936"/>
    </source>
</evidence>
<dbReference type="InterPro" id="IPR033315">
    <property type="entry name" value="Fan1-like"/>
</dbReference>
<dbReference type="Proteomes" id="UP000290287">
    <property type="component" value="Unassembled WGS sequence"/>
</dbReference>
<dbReference type="GO" id="GO:0046872">
    <property type="term" value="F:metal ion binding"/>
    <property type="evidence" value="ECO:0007669"/>
    <property type="project" value="UniProtKB-KW"/>
</dbReference>
<evidence type="ECO:0000256" key="6">
    <source>
        <dbReference type="ARBA" id="ARBA00022722"/>
    </source>
</evidence>
<comment type="cofactor">
    <cofactor evidence="3">
        <name>Mg(2+)</name>
        <dbReference type="ChEBI" id="CHEBI:18420"/>
    </cofactor>
</comment>
<keyword evidence="8" id="KW-0378">Hydrolase</keyword>
<dbReference type="InterPro" id="IPR011856">
    <property type="entry name" value="tRNA_endonuc-like_dom_sf"/>
</dbReference>